<comment type="subcellular location">
    <subcellularLocation>
        <location evidence="1">Cell inner membrane</location>
    </subcellularLocation>
</comment>
<keyword evidence="1" id="KW-0813">Transport</keyword>
<dbReference type="PANTHER" id="PTHR38831:SF2">
    <property type="entry name" value="TYPE II SECRETION SYSTEM PROTEIN K"/>
    <property type="match status" value="1"/>
</dbReference>
<evidence type="ECO:0000313" key="4">
    <source>
        <dbReference type="EMBL" id="GAA5086199.1"/>
    </source>
</evidence>
<keyword evidence="1 2" id="KW-0472">Membrane</keyword>
<keyword evidence="1" id="KW-0997">Cell inner membrane</keyword>
<dbReference type="SUPFAM" id="SSF54523">
    <property type="entry name" value="Pili subunits"/>
    <property type="match status" value="1"/>
</dbReference>
<evidence type="ECO:0000256" key="2">
    <source>
        <dbReference type="SAM" id="Phobius"/>
    </source>
</evidence>
<dbReference type="InterPro" id="IPR005628">
    <property type="entry name" value="GspK"/>
</dbReference>
<dbReference type="NCBIfam" id="NF037980">
    <property type="entry name" value="T2SS_GspK"/>
    <property type="match status" value="1"/>
</dbReference>
<dbReference type="SUPFAM" id="SSF47781">
    <property type="entry name" value="RuvA domain 2-like"/>
    <property type="match status" value="1"/>
</dbReference>
<dbReference type="PANTHER" id="PTHR38831">
    <property type="entry name" value="TYPE II SECRETION SYSTEM PROTEIN K"/>
    <property type="match status" value="1"/>
</dbReference>
<evidence type="ECO:0000256" key="1">
    <source>
        <dbReference type="PIRNR" id="PIRNR002786"/>
    </source>
</evidence>
<name>A0ABP9M018_9BURK</name>
<accession>A0ABP9M018</accession>
<reference evidence="5" key="1">
    <citation type="journal article" date="2019" name="Int. J. Syst. Evol. Microbiol.">
        <title>The Global Catalogue of Microorganisms (GCM) 10K type strain sequencing project: providing services to taxonomists for standard genome sequencing and annotation.</title>
        <authorList>
            <consortium name="The Broad Institute Genomics Platform"/>
            <consortium name="The Broad Institute Genome Sequencing Center for Infectious Disease"/>
            <person name="Wu L."/>
            <person name="Ma J."/>
        </authorList>
    </citation>
    <scope>NUCLEOTIDE SEQUENCE [LARGE SCALE GENOMIC DNA]</scope>
    <source>
        <strain evidence="5">JCM 18423</strain>
    </source>
</reference>
<proteinExistence type="inferred from homology"/>
<evidence type="ECO:0000313" key="5">
    <source>
        <dbReference type="Proteomes" id="UP001500227"/>
    </source>
</evidence>
<dbReference type="InterPro" id="IPR045584">
    <property type="entry name" value="Pilin-like"/>
</dbReference>
<dbReference type="RefSeq" id="WP_300647013.1">
    <property type="nucleotide sequence ID" value="NZ_BAABKD010000002.1"/>
</dbReference>
<evidence type="ECO:0000259" key="3">
    <source>
        <dbReference type="Pfam" id="PF03934"/>
    </source>
</evidence>
<keyword evidence="2" id="KW-0812">Transmembrane</keyword>
<keyword evidence="1" id="KW-1003">Cell membrane</keyword>
<dbReference type="Pfam" id="PF03934">
    <property type="entry name" value="T2SSK"/>
    <property type="match status" value="1"/>
</dbReference>
<keyword evidence="2" id="KW-1133">Transmembrane helix</keyword>
<dbReference type="Gene3D" id="1.10.40.60">
    <property type="entry name" value="EpsJ-like"/>
    <property type="match status" value="2"/>
</dbReference>
<dbReference type="InterPro" id="IPR049179">
    <property type="entry name" value="T2SSK_SAM-like_2nd"/>
</dbReference>
<gene>
    <name evidence="4" type="primary">gspK</name>
    <name evidence="4" type="ORF">GCM10023337_05620</name>
</gene>
<organism evidence="4 5">
    <name type="scientific">Paenalcaligenes hermetiae</name>
    <dbReference type="NCBI Taxonomy" id="1157987"/>
    <lineage>
        <taxon>Bacteria</taxon>
        <taxon>Pseudomonadati</taxon>
        <taxon>Pseudomonadota</taxon>
        <taxon>Betaproteobacteria</taxon>
        <taxon>Burkholderiales</taxon>
        <taxon>Alcaligenaceae</taxon>
        <taxon>Paenalcaligenes</taxon>
    </lineage>
</organism>
<sequence length="296" mass="33002">MSLYSIQQQGLAVINALVIVMATSLIAVSLLEKQSQQTERLIAEQERSQAVWLLRGGLDWVQQLLQIEGRRSPITTTSGVLAQRLQNLTIEAIEGTESALFSGYIEDEQSKFNLLRLVSAQAIDSQQVAQLEQLFMWIDLPQTLAKAFAQQLLGSYQTSSHSPSQLAGRRPTELAAAASLSSEQRTRLNQYCTLLPPQTKLNINTASAEVLAASIPTLSLAEATQLVRDRDQGNWFMSTSQFLQRLPSAEHDTLKKVELKSQWFVVHGEIQRGATHVRQQALLHRQSNQTSIVWVQ</sequence>
<comment type="caution">
    <text evidence="4">The sequence shown here is derived from an EMBL/GenBank/DDBJ whole genome shotgun (WGS) entry which is preliminary data.</text>
</comment>
<feature type="domain" description="T2SS protein K second SAM-like" evidence="3">
    <location>
        <begin position="201"/>
        <end position="252"/>
    </location>
</feature>
<dbReference type="Gene3D" id="3.30.1300.30">
    <property type="entry name" value="GSPII I/J protein-like"/>
    <property type="match status" value="2"/>
</dbReference>
<protein>
    <recommendedName>
        <fullName evidence="1">Type II secretion system protein K</fullName>
    </recommendedName>
</protein>
<comment type="similarity">
    <text evidence="1">Belongs to the GSP K family.</text>
</comment>
<feature type="transmembrane region" description="Helical" evidence="2">
    <location>
        <begin position="12"/>
        <end position="31"/>
    </location>
</feature>
<dbReference type="InterPro" id="IPR010994">
    <property type="entry name" value="RuvA_2-like"/>
</dbReference>
<dbReference type="InterPro" id="IPR038072">
    <property type="entry name" value="GspK_central_sf"/>
</dbReference>
<dbReference type="PIRSF" id="PIRSF002786">
    <property type="entry name" value="XcpX"/>
    <property type="match status" value="1"/>
</dbReference>
<dbReference type="EMBL" id="BAABKD010000002">
    <property type="protein sequence ID" value="GAA5086199.1"/>
    <property type="molecule type" value="Genomic_DNA"/>
</dbReference>
<dbReference type="Proteomes" id="UP001500227">
    <property type="component" value="Unassembled WGS sequence"/>
</dbReference>
<keyword evidence="5" id="KW-1185">Reference proteome</keyword>